<comment type="caution">
    <text evidence="1">The sequence shown here is derived from an EMBL/GenBank/DDBJ whole genome shotgun (WGS) entry which is preliminary data.</text>
</comment>
<evidence type="ECO:0000313" key="1">
    <source>
        <dbReference type="EMBL" id="GBP92831.1"/>
    </source>
</evidence>
<keyword evidence="2" id="KW-1185">Reference proteome</keyword>
<proteinExistence type="predicted"/>
<dbReference type="AlphaFoldDB" id="A0A4C1ZVE9"/>
<reference evidence="1 2" key="1">
    <citation type="journal article" date="2019" name="Commun. Biol.">
        <title>The bagworm genome reveals a unique fibroin gene that provides high tensile strength.</title>
        <authorList>
            <person name="Kono N."/>
            <person name="Nakamura H."/>
            <person name="Ohtoshi R."/>
            <person name="Tomita M."/>
            <person name="Numata K."/>
            <person name="Arakawa K."/>
        </authorList>
    </citation>
    <scope>NUCLEOTIDE SEQUENCE [LARGE SCALE GENOMIC DNA]</scope>
</reference>
<sequence>MAEYEGMEVSFRRREKQKEVCLSVFRQQIASQRIATSSDPPKPFKASGGRGYNLIRGASSQGRRLDASAAVNIYRANCSVTSRINSPTRAPCLWRYGGCARVNLERPTCLIPPSGSHSVAEHPKTCRDTFGPHSYAKARRVSVPPLCFFSCVRAGHLRVTYYL</sequence>
<dbReference type="Proteomes" id="UP000299102">
    <property type="component" value="Unassembled WGS sequence"/>
</dbReference>
<dbReference type="EMBL" id="BGZK01002313">
    <property type="protein sequence ID" value="GBP92831.1"/>
    <property type="molecule type" value="Genomic_DNA"/>
</dbReference>
<evidence type="ECO:0000313" key="2">
    <source>
        <dbReference type="Proteomes" id="UP000299102"/>
    </source>
</evidence>
<protein>
    <submittedName>
        <fullName evidence="1">Uncharacterized protein</fullName>
    </submittedName>
</protein>
<name>A0A4C1ZVE9_EUMVA</name>
<gene>
    <name evidence="1" type="ORF">EVAR_63287_1</name>
</gene>
<organism evidence="1 2">
    <name type="scientific">Eumeta variegata</name>
    <name type="common">Bagworm moth</name>
    <name type="synonym">Eumeta japonica</name>
    <dbReference type="NCBI Taxonomy" id="151549"/>
    <lineage>
        <taxon>Eukaryota</taxon>
        <taxon>Metazoa</taxon>
        <taxon>Ecdysozoa</taxon>
        <taxon>Arthropoda</taxon>
        <taxon>Hexapoda</taxon>
        <taxon>Insecta</taxon>
        <taxon>Pterygota</taxon>
        <taxon>Neoptera</taxon>
        <taxon>Endopterygota</taxon>
        <taxon>Lepidoptera</taxon>
        <taxon>Glossata</taxon>
        <taxon>Ditrysia</taxon>
        <taxon>Tineoidea</taxon>
        <taxon>Psychidae</taxon>
        <taxon>Oiketicinae</taxon>
        <taxon>Eumeta</taxon>
    </lineage>
</organism>
<accession>A0A4C1ZVE9</accession>